<evidence type="ECO:0000256" key="6">
    <source>
        <dbReference type="SAM" id="MobiDB-lite"/>
    </source>
</evidence>
<dbReference type="EMBL" id="PTQR01000128">
    <property type="protein sequence ID" value="TKX18623.1"/>
    <property type="molecule type" value="Genomic_DNA"/>
</dbReference>
<comment type="subcellular location">
    <subcellularLocation>
        <location evidence="1">Secreted</location>
        <location evidence="1">Cell wall</location>
    </subcellularLocation>
</comment>
<dbReference type="OrthoDB" id="536881at2759"/>
<evidence type="ECO:0000256" key="5">
    <source>
        <dbReference type="ARBA" id="ARBA00023180"/>
    </source>
</evidence>
<evidence type="ECO:0000313" key="8">
    <source>
        <dbReference type="EMBL" id="PSK34473.1"/>
    </source>
</evidence>
<feature type="chain" id="PRO_5036046875" evidence="7">
    <location>
        <begin position="20"/>
        <end position="396"/>
    </location>
</feature>
<dbReference type="STRING" id="40998.A0A2P7YET2"/>
<dbReference type="PANTHER" id="PTHR31018">
    <property type="entry name" value="SPORULATION-SPECIFIC PROTEIN-RELATED"/>
    <property type="match status" value="1"/>
</dbReference>
<dbReference type="InterPro" id="IPR051648">
    <property type="entry name" value="CWI-Assembly_Regulator"/>
</dbReference>
<evidence type="ECO:0000313" key="10">
    <source>
        <dbReference type="Proteomes" id="UP000243723"/>
    </source>
</evidence>
<evidence type="ECO:0000313" key="9">
    <source>
        <dbReference type="EMBL" id="TKX18623.1"/>
    </source>
</evidence>
<reference evidence="8 10" key="1">
    <citation type="submission" date="2017-05" db="EMBL/GenBank/DDBJ databases">
        <title>Draft genome sequence of Elsinoe australis.</title>
        <authorList>
            <person name="Cheng Q."/>
        </authorList>
    </citation>
    <scope>NUCLEOTIDE SEQUENCE [LARGE SCALE GENOMIC DNA]</scope>
    <source>
        <strain evidence="8 10">NL1</strain>
    </source>
</reference>
<dbReference type="InterPro" id="IPR036941">
    <property type="entry name" value="Rcpt_L-dom_sf"/>
</dbReference>
<dbReference type="PANTHER" id="PTHR31018:SF3">
    <property type="entry name" value="RECEPTOR PROTEIN-TYROSINE KINASE"/>
    <property type="match status" value="1"/>
</dbReference>
<comment type="caution">
    <text evidence="8">The sequence shown here is derived from an EMBL/GenBank/DDBJ whole genome shotgun (WGS) entry which is preliminary data.</text>
</comment>
<organism evidence="8 10">
    <name type="scientific">Elsinoe australis</name>
    <dbReference type="NCBI Taxonomy" id="40998"/>
    <lineage>
        <taxon>Eukaryota</taxon>
        <taxon>Fungi</taxon>
        <taxon>Dikarya</taxon>
        <taxon>Ascomycota</taxon>
        <taxon>Pezizomycotina</taxon>
        <taxon>Dothideomycetes</taxon>
        <taxon>Dothideomycetidae</taxon>
        <taxon>Myriangiales</taxon>
        <taxon>Elsinoaceae</taxon>
        <taxon>Elsinoe</taxon>
    </lineage>
</organism>
<feature type="compositionally biased region" description="Low complexity" evidence="6">
    <location>
        <begin position="358"/>
        <end position="369"/>
    </location>
</feature>
<sequence length="396" mass="41039">MFSKSVIIPALAIAGQAAAQCSTSGTFTIQNQGDAGTLSGCQTYTGSIAIQTGVSSDISLDGVRAITGDLVADNAVGLPSLSASSLETIGQAFSLTNMTLLTSLTFPRLSRVGSLNWQTLPRLSSLGFTSGVERADSVRIVDTQLGSLDGINLETVGEFTISNNNQLNEIEMQLEQVTGAWNIEFNGRNTSVSLPNLENAFNMTFRNVSSVSIPSLASVNSSIGFWGCTFGSLAAPNLTTVGGSVTLNSNTQLTNVSMPRLTSIRGALQVANNTEYDNIDGFQAVTQVGGAVDCYGNFTDVQLPKLSNVAGAFNLQSSANIDQTCSRFQPLTGRDNVIKGEFTCRGMQSRPGGVGTPASGSSSSSSQSGAAGKELYARSSAVTGVLGVFAALLGML</sequence>
<evidence type="ECO:0000256" key="3">
    <source>
        <dbReference type="ARBA" id="ARBA00022525"/>
    </source>
</evidence>
<evidence type="ECO:0000256" key="4">
    <source>
        <dbReference type="ARBA" id="ARBA00022729"/>
    </source>
</evidence>
<protein>
    <submittedName>
        <fullName evidence="8">Protein ecm33</fullName>
    </submittedName>
</protein>
<evidence type="ECO:0000256" key="7">
    <source>
        <dbReference type="SAM" id="SignalP"/>
    </source>
</evidence>
<keyword evidence="3" id="KW-0964">Secreted</keyword>
<evidence type="ECO:0000256" key="2">
    <source>
        <dbReference type="ARBA" id="ARBA00022512"/>
    </source>
</evidence>
<dbReference type="GO" id="GO:0031505">
    <property type="term" value="P:fungal-type cell wall organization"/>
    <property type="evidence" value="ECO:0007669"/>
    <property type="project" value="TreeGrafter"/>
</dbReference>
<dbReference type="AlphaFoldDB" id="A0A2P7YET2"/>
<dbReference type="GO" id="GO:0005886">
    <property type="term" value="C:plasma membrane"/>
    <property type="evidence" value="ECO:0007669"/>
    <property type="project" value="TreeGrafter"/>
</dbReference>
<gene>
    <name evidence="8" type="ORF">B9Z65_8799</name>
    <name evidence="9" type="ORF">C1H76_9413</name>
</gene>
<dbReference type="SUPFAM" id="SSF52058">
    <property type="entry name" value="L domain-like"/>
    <property type="match status" value="2"/>
</dbReference>
<keyword evidence="5" id="KW-0325">Glycoprotein</keyword>
<keyword evidence="2" id="KW-0134">Cell wall</keyword>
<dbReference type="EMBL" id="NHZQ01000447">
    <property type="protein sequence ID" value="PSK34473.1"/>
    <property type="molecule type" value="Genomic_DNA"/>
</dbReference>
<keyword evidence="10" id="KW-1185">Reference proteome</keyword>
<keyword evidence="4 7" id="KW-0732">Signal</keyword>
<dbReference type="Proteomes" id="UP000308133">
    <property type="component" value="Unassembled WGS sequence"/>
</dbReference>
<accession>A0A2P7YET2</accession>
<name>A0A2P7YET2_9PEZI</name>
<dbReference type="GO" id="GO:0009986">
    <property type="term" value="C:cell surface"/>
    <property type="evidence" value="ECO:0007669"/>
    <property type="project" value="TreeGrafter"/>
</dbReference>
<dbReference type="Pfam" id="PF12454">
    <property type="entry name" value="Ecm33"/>
    <property type="match status" value="1"/>
</dbReference>
<proteinExistence type="predicted"/>
<dbReference type="GO" id="GO:0009277">
    <property type="term" value="C:fungal-type cell wall"/>
    <property type="evidence" value="ECO:0007669"/>
    <property type="project" value="TreeGrafter"/>
</dbReference>
<dbReference type="Gene3D" id="3.80.20.20">
    <property type="entry name" value="Receptor L-domain"/>
    <property type="match status" value="1"/>
</dbReference>
<feature type="region of interest" description="Disordered" evidence="6">
    <location>
        <begin position="348"/>
        <end position="369"/>
    </location>
</feature>
<reference evidence="9 11" key="2">
    <citation type="submission" date="2018-02" db="EMBL/GenBank/DDBJ databases">
        <title>Draft genome sequences of Elsinoe sp., causing black scab on jojoba.</title>
        <authorList>
            <person name="Stodart B."/>
            <person name="Jeffress S."/>
            <person name="Ash G."/>
            <person name="Arun Chinnappa K."/>
        </authorList>
    </citation>
    <scope>NUCLEOTIDE SEQUENCE [LARGE SCALE GENOMIC DNA]</scope>
    <source>
        <strain evidence="9 11">Hillstone_2</strain>
    </source>
</reference>
<evidence type="ECO:0000256" key="1">
    <source>
        <dbReference type="ARBA" id="ARBA00004191"/>
    </source>
</evidence>
<dbReference type="Proteomes" id="UP000243723">
    <property type="component" value="Unassembled WGS sequence"/>
</dbReference>
<feature type="signal peptide" evidence="7">
    <location>
        <begin position="1"/>
        <end position="19"/>
    </location>
</feature>
<evidence type="ECO:0000313" key="11">
    <source>
        <dbReference type="Proteomes" id="UP000308133"/>
    </source>
</evidence>